<dbReference type="Proteomes" id="UP000094412">
    <property type="component" value="Unassembled WGS sequence"/>
</dbReference>
<gene>
    <name evidence="2" type="ORF">QV13_18045</name>
</gene>
<feature type="chain" id="PRO_5008659462" description="DUF995 domain-containing protein" evidence="1">
    <location>
        <begin position="24"/>
        <end position="161"/>
    </location>
</feature>
<protein>
    <recommendedName>
        <fullName evidence="4">DUF995 domain-containing protein</fullName>
    </recommendedName>
</protein>
<dbReference type="AlphaFoldDB" id="A0A1C2DI88"/>
<reference evidence="2 3" key="1">
    <citation type="submission" date="2016-08" db="EMBL/GenBank/DDBJ databases">
        <title>Whole genome sequence of Mesorhizobium sp. strain UASWS1009 isolated from industrial sewage.</title>
        <authorList>
            <person name="Crovadore J."/>
            <person name="Calmin G."/>
            <person name="Chablais R."/>
            <person name="Cochard B."/>
            <person name="Lefort F."/>
        </authorList>
    </citation>
    <scope>NUCLEOTIDE SEQUENCE [LARGE SCALE GENOMIC DNA]</scope>
    <source>
        <strain evidence="2 3">UASWS1009</strain>
    </source>
</reference>
<accession>A0A1C2DI88</accession>
<keyword evidence="1" id="KW-0732">Signal</keyword>
<sequence length="161" mass="17744">MRCTAFAFSMICAVFAAILPALAAAWTPYGNARYNYWIDVPPGFSAIEEAENGDGGTAKSPDGQAELAVWGGYLSDRDFPNEVKWRVGQEQADGWSVTYERHKAKWAVWSGSKDGRIFFERAIPVCDGAAAYFRLEYDKAAQKAFDPIVARLSKSLRAGDC</sequence>
<comment type="caution">
    <text evidence="2">The sequence shown here is derived from an EMBL/GenBank/DDBJ whole genome shotgun (WGS) entry which is preliminary data.</text>
</comment>
<dbReference type="RefSeq" id="WP_024927089.1">
    <property type="nucleotide sequence ID" value="NZ_MDEO01000035.1"/>
</dbReference>
<proteinExistence type="predicted"/>
<evidence type="ECO:0008006" key="4">
    <source>
        <dbReference type="Google" id="ProtNLM"/>
    </source>
</evidence>
<name>A0A1C2DI88_9HYPH</name>
<keyword evidence="3" id="KW-1185">Reference proteome</keyword>
<evidence type="ECO:0000256" key="1">
    <source>
        <dbReference type="SAM" id="SignalP"/>
    </source>
</evidence>
<dbReference type="EMBL" id="MDEO01000035">
    <property type="protein sequence ID" value="OCX14393.1"/>
    <property type="molecule type" value="Genomic_DNA"/>
</dbReference>
<evidence type="ECO:0000313" key="3">
    <source>
        <dbReference type="Proteomes" id="UP000094412"/>
    </source>
</evidence>
<organism evidence="2 3">
    <name type="scientific">Mesorhizobium hungaricum</name>
    <dbReference type="NCBI Taxonomy" id="1566387"/>
    <lineage>
        <taxon>Bacteria</taxon>
        <taxon>Pseudomonadati</taxon>
        <taxon>Pseudomonadota</taxon>
        <taxon>Alphaproteobacteria</taxon>
        <taxon>Hyphomicrobiales</taxon>
        <taxon>Phyllobacteriaceae</taxon>
        <taxon>Mesorhizobium</taxon>
    </lineage>
</organism>
<feature type="signal peptide" evidence="1">
    <location>
        <begin position="1"/>
        <end position="23"/>
    </location>
</feature>
<evidence type="ECO:0000313" key="2">
    <source>
        <dbReference type="EMBL" id="OCX14393.1"/>
    </source>
</evidence>
<dbReference type="STRING" id="1566387.QV13_18045"/>
<dbReference type="OrthoDB" id="996425at2"/>